<evidence type="ECO:0000256" key="1">
    <source>
        <dbReference type="SAM" id="MobiDB-lite"/>
    </source>
</evidence>
<reference evidence="2" key="1">
    <citation type="submission" date="2021-08" db="EMBL/GenBank/DDBJ databases">
        <authorList>
            <person name="Misof B."/>
            <person name="Oliver O."/>
            <person name="Podsiadlowski L."/>
            <person name="Donath A."/>
            <person name="Peters R."/>
            <person name="Mayer C."/>
            <person name="Rust J."/>
            <person name="Gunkel S."/>
            <person name="Lesny P."/>
            <person name="Martin S."/>
            <person name="Oeyen J.P."/>
            <person name="Petersen M."/>
            <person name="Panagiotis P."/>
            <person name="Wilbrandt J."/>
            <person name="Tanja T."/>
        </authorList>
    </citation>
    <scope>NUCLEOTIDE SEQUENCE</scope>
    <source>
        <strain evidence="2">GBR_01_08_01A</strain>
        <tissue evidence="2">Thorax + abdomen</tissue>
    </source>
</reference>
<comment type="caution">
    <text evidence="2">The sequence shown here is derived from an EMBL/GenBank/DDBJ whole genome shotgun (WGS) entry which is preliminary data.</text>
</comment>
<accession>A0AAD9VQR3</accession>
<dbReference type="EMBL" id="JAIFRP010000030">
    <property type="protein sequence ID" value="KAK2583249.1"/>
    <property type="molecule type" value="Genomic_DNA"/>
</dbReference>
<reference evidence="2" key="2">
    <citation type="journal article" date="2023" name="Commun. Biol.">
        <title>Intrasexual cuticular hydrocarbon dimorphism in a wasp sheds light on hydrocarbon biosynthesis genes in Hymenoptera.</title>
        <authorList>
            <person name="Moris V.C."/>
            <person name="Podsiadlowski L."/>
            <person name="Martin S."/>
            <person name="Oeyen J.P."/>
            <person name="Donath A."/>
            <person name="Petersen M."/>
            <person name="Wilbrandt J."/>
            <person name="Misof B."/>
            <person name="Liedtke D."/>
            <person name="Thamm M."/>
            <person name="Scheiner R."/>
            <person name="Schmitt T."/>
            <person name="Niehuis O."/>
        </authorList>
    </citation>
    <scope>NUCLEOTIDE SEQUENCE</scope>
    <source>
        <strain evidence="2">GBR_01_08_01A</strain>
    </source>
</reference>
<evidence type="ECO:0000313" key="3">
    <source>
        <dbReference type="Proteomes" id="UP001258017"/>
    </source>
</evidence>
<gene>
    <name evidence="2" type="ORF">KPH14_009263</name>
</gene>
<proteinExistence type="predicted"/>
<dbReference type="AlphaFoldDB" id="A0AAD9VQR3"/>
<protein>
    <submittedName>
        <fullName evidence="2">Uncharacterized protein</fullName>
    </submittedName>
</protein>
<evidence type="ECO:0000313" key="2">
    <source>
        <dbReference type="EMBL" id="KAK2583249.1"/>
    </source>
</evidence>
<dbReference type="Proteomes" id="UP001258017">
    <property type="component" value="Unassembled WGS sequence"/>
</dbReference>
<sequence>MKPPVVIDLGSGSKDKLEQRRPLLKHHRNPNVGGKKGAKNEDKGIRQEINATLVCGQQHQYYQQQQQQQ</sequence>
<organism evidence="2 3">
    <name type="scientific">Odynerus spinipes</name>
    <dbReference type="NCBI Taxonomy" id="1348599"/>
    <lineage>
        <taxon>Eukaryota</taxon>
        <taxon>Metazoa</taxon>
        <taxon>Ecdysozoa</taxon>
        <taxon>Arthropoda</taxon>
        <taxon>Hexapoda</taxon>
        <taxon>Insecta</taxon>
        <taxon>Pterygota</taxon>
        <taxon>Neoptera</taxon>
        <taxon>Endopterygota</taxon>
        <taxon>Hymenoptera</taxon>
        <taxon>Apocrita</taxon>
        <taxon>Aculeata</taxon>
        <taxon>Vespoidea</taxon>
        <taxon>Vespidae</taxon>
        <taxon>Eumeninae</taxon>
        <taxon>Odynerus</taxon>
    </lineage>
</organism>
<name>A0AAD9VQR3_9HYME</name>
<keyword evidence="3" id="KW-1185">Reference proteome</keyword>
<feature type="region of interest" description="Disordered" evidence="1">
    <location>
        <begin position="1"/>
        <end position="45"/>
    </location>
</feature>